<evidence type="ECO:0000313" key="2">
    <source>
        <dbReference type="EMBL" id="KAK9166397.1"/>
    </source>
</evidence>
<accession>A0AAP0L9P4</accession>
<reference evidence="2 3" key="1">
    <citation type="submission" date="2024-01" db="EMBL/GenBank/DDBJ databases">
        <title>Genome assemblies of Stephania.</title>
        <authorList>
            <person name="Yang L."/>
        </authorList>
    </citation>
    <scope>NUCLEOTIDE SEQUENCE [LARGE SCALE GENOMIC DNA]</scope>
    <source>
        <strain evidence="2">JXDWG</strain>
        <tissue evidence="2">Leaf</tissue>
    </source>
</reference>
<gene>
    <name evidence="2" type="ORF">Scep_001588</name>
</gene>
<evidence type="ECO:0000256" key="1">
    <source>
        <dbReference type="SAM" id="MobiDB-lite"/>
    </source>
</evidence>
<comment type="caution">
    <text evidence="2">The sequence shown here is derived from an EMBL/GenBank/DDBJ whole genome shotgun (WGS) entry which is preliminary data.</text>
</comment>
<feature type="region of interest" description="Disordered" evidence="1">
    <location>
        <begin position="29"/>
        <end position="74"/>
    </location>
</feature>
<evidence type="ECO:0000313" key="3">
    <source>
        <dbReference type="Proteomes" id="UP001419268"/>
    </source>
</evidence>
<dbReference type="EMBL" id="JBBNAG010000001">
    <property type="protein sequence ID" value="KAK9166397.1"/>
    <property type="molecule type" value="Genomic_DNA"/>
</dbReference>
<dbReference type="AlphaFoldDB" id="A0AAP0L9P4"/>
<sequence>MVMDSAAAVRRGVRRMKDGGAAAVRWALRDGPTESARKDRGDGGSEMRDGGGERVEPAGVKGETAAAREWRRRE</sequence>
<name>A0AAP0L9P4_9MAGN</name>
<keyword evidence="3" id="KW-1185">Reference proteome</keyword>
<feature type="compositionally biased region" description="Basic and acidic residues" evidence="1">
    <location>
        <begin position="29"/>
        <end position="56"/>
    </location>
</feature>
<organism evidence="2 3">
    <name type="scientific">Stephania cephalantha</name>
    <dbReference type="NCBI Taxonomy" id="152367"/>
    <lineage>
        <taxon>Eukaryota</taxon>
        <taxon>Viridiplantae</taxon>
        <taxon>Streptophyta</taxon>
        <taxon>Embryophyta</taxon>
        <taxon>Tracheophyta</taxon>
        <taxon>Spermatophyta</taxon>
        <taxon>Magnoliopsida</taxon>
        <taxon>Ranunculales</taxon>
        <taxon>Menispermaceae</taxon>
        <taxon>Menispermoideae</taxon>
        <taxon>Cissampelideae</taxon>
        <taxon>Stephania</taxon>
    </lineage>
</organism>
<dbReference type="Proteomes" id="UP001419268">
    <property type="component" value="Unassembled WGS sequence"/>
</dbReference>
<protein>
    <submittedName>
        <fullName evidence="2">Uncharacterized protein</fullName>
    </submittedName>
</protein>
<proteinExistence type="predicted"/>